<dbReference type="PANTHER" id="PTHR36566">
    <property type="entry name" value="NICKEL INSERTION PROTEIN-RELATED"/>
    <property type="match status" value="1"/>
</dbReference>
<dbReference type="EMBL" id="JAJEQM010000009">
    <property type="protein sequence ID" value="MCC2210679.1"/>
    <property type="molecule type" value="Genomic_DNA"/>
</dbReference>
<protein>
    <recommendedName>
        <fullName evidence="3">Pyridinium-3,5-bisthiocarboxylic acid mononucleotide nickel insertion protein</fullName>
        <shortName evidence="3">P2TMN nickel insertion protein</shortName>
        <ecNumber evidence="3">4.99.1.12</ecNumber>
    </recommendedName>
    <alternativeName>
        <fullName evidence="3">Nickel-pincer cofactor biosynthesis protein LarC</fullName>
    </alternativeName>
</protein>
<comment type="catalytic activity">
    <reaction evidence="3">
        <text>Ni(II)-pyridinium-3,5-bisthiocarboxylate mononucleotide = pyridinium-3,5-bisthiocarboxylate mononucleotide + Ni(2+)</text>
        <dbReference type="Rhea" id="RHEA:54784"/>
        <dbReference type="ChEBI" id="CHEBI:49786"/>
        <dbReference type="ChEBI" id="CHEBI:137372"/>
        <dbReference type="ChEBI" id="CHEBI:137373"/>
        <dbReference type="EC" id="4.99.1.12"/>
    </reaction>
</comment>
<dbReference type="InterPro" id="IPR002822">
    <property type="entry name" value="Ni_insertion"/>
</dbReference>
<organism evidence="5 6">
    <name type="scientific">Hominilimicola fabiformis</name>
    <dbReference type="NCBI Taxonomy" id="2885356"/>
    <lineage>
        <taxon>Bacteria</taxon>
        <taxon>Bacillati</taxon>
        <taxon>Bacillota</taxon>
        <taxon>Clostridia</taxon>
        <taxon>Eubacteriales</taxon>
        <taxon>Oscillospiraceae</taxon>
        <taxon>Hominilimicola</taxon>
    </lineage>
</organism>
<proteinExistence type="inferred from homology"/>
<dbReference type="NCBIfam" id="TIGR00299">
    <property type="entry name" value="nickel pincer cofactor biosynthesis protein LarC"/>
    <property type="match status" value="1"/>
</dbReference>
<gene>
    <name evidence="3 5" type="primary">larC</name>
    <name evidence="5" type="ORF">LKE05_07735</name>
</gene>
<keyword evidence="1 3" id="KW-0533">Nickel</keyword>
<dbReference type="AlphaFoldDB" id="A0AAE3DZ91"/>
<dbReference type="GO" id="GO:0016829">
    <property type="term" value="F:lyase activity"/>
    <property type="evidence" value="ECO:0007669"/>
    <property type="project" value="UniProtKB-UniRule"/>
</dbReference>
<comment type="similarity">
    <text evidence="3">Belongs to the LarC family.</text>
</comment>
<sequence length="407" mass="45126">MKTLYIECNMGAAGDMLMSALLELHPNAEEFLNRLNKLGIPNVTVSKTASVKCGITGTHIDVNVNGEHEDEHMHDHHDHHHDHHHHHHHTGMHEIEHIIEHFDIPEKVRTDILAVYHLIAEAESHAHGCEIEQIHFHEVGQMDAVADITGVCMLINELGVDKIIASPIHVGCGQVQCAHGILPVPAPATAYILKDIPIYGGNVQGELCTPTGAALLAHFADEFGNMPVMRVSKIGYGMGAKDFETANCVRVMLGETESEAQQVLELKCNIDDMTAEEIGYATEQLLKLGAVDVFTVPIGMKKNRPGTLLSCICKTSDKETMVNAIFRYTSTIGIRQNICERYILDRTENTVKTKYGDVRVKQSEGYGVKRVKAEYDNVARIADELGISINETRRLIGEELEKNEQQV</sequence>
<evidence type="ECO:0000256" key="4">
    <source>
        <dbReference type="SAM" id="MobiDB-lite"/>
    </source>
</evidence>
<dbReference type="PANTHER" id="PTHR36566:SF1">
    <property type="entry name" value="PYRIDINIUM-3,5-BISTHIOCARBOXYLIC ACID MONONUCLEOTIDE NICKEL INSERTION PROTEIN"/>
    <property type="match status" value="1"/>
</dbReference>
<evidence type="ECO:0000256" key="1">
    <source>
        <dbReference type="ARBA" id="ARBA00022596"/>
    </source>
</evidence>
<keyword evidence="6" id="KW-1185">Reference proteome</keyword>
<evidence type="ECO:0000313" key="6">
    <source>
        <dbReference type="Proteomes" id="UP001198242"/>
    </source>
</evidence>
<name>A0AAE3DZ91_9FIRM</name>
<dbReference type="Pfam" id="PF01969">
    <property type="entry name" value="Ni_insertion"/>
    <property type="match status" value="1"/>
</dbReference>
<dbReference type="Gene3D" id="3.10.20.300">
    <property type="entry name" value="mk0293 like domain"/>
    <property type="match status" value="1"/>
</dbReference>
<dbReference type="EC" id="4.99.1.12" evidence="3"/>
<dbReference type="Gene3D" id="3.30.70.1380">
    <property type="entry name" value="Transcriptional regulatory protein pf0864 domain like"/>
    <property type="match status" value="1"/>
</dbReference>
<reference evidence="5 6" key="1">
    <citation type="submission" date="2021-10" db="EMBL/GenBank/DDBJ databases">
        <title>Anaerobic single-cell dispensing facilitates the cultivation of human gut bacteria.</title>
        <authorList>
            <person name="Afrizal A."/>
        </authorList>
    </citation>
    <scope>NUCLEOTIDE SEQUENCE [LARGE SCALE GENOMIC DNA]</scope>
    <source>
        <strain evidence="5 6">CLA-AA-H232</strain>
    </source>
</reference>
<evidence type="ECO:0000256" key="2">
    <source>
        <dbReference type="ARBA" id="ARBA00023239"/>
    </source>
</evidence>
<comment type="function">
    <text evidence="3">Involved in the biosynthesis of a nickel-pincer cofactor ((SCS)Ni(II) pincer complex). Binds Ni(2+), and functions in nickel delivery to pyridinium-3,5-bisthiocarboxylic acid mononucleotide (P2TMN), to form the mature cofactor. Is thus probably required for the activation of nickel-pincer cofactor-dependent enzymes.</text>
</comment>
<evidence type="ECO:0000256" key="3">
    <source>
        <dbReference type="HAMAP-Rule" id="MF_01074"/>
    </source>
</evidence>
<feature type="compositionally biased region" description="Basic residues" evidence="4">
    <location>
        <begin position="77"/>
        <end position="90"/>
    </location>
</feature>
<accession>A0AAE3DZ91</accession>
<dbReference type="HAMAP" id="MF_01074">
    <property type="entry name" value="LarC"/>
    <property type="match status" value="1"/>
</dbReference>
<dbReference type="Proteomes" id="UP001198242">
    <property type="component" value="Unassembled WGS sequence"/>
</dbReference>
<evidence type="ECO:0000313" key="5">
    <source>
        <dbReference type="EMBL" id="MCC2210679.1"/>
    </source>
</evidence>
<dbReference type="GO" id="GO:0051604">
    <property type="term" value="P:protein maturation"/>
    <property type="evidence" value="ECO:0007669"/>
    <property type="project" value="UniProtKB-UniRule"/>
</dbReference>
<dbReference type="RefSeq" id="WP_147514264.1">
    <property type="nucleotide sequence ID" value="NZ_JAJEQM010000009.1"/>
</dbReference>
<keyword evidence="2 3" id="KW-0456">Lyase</keyword>
<dbReference type="GO" id="GO:0016151">
    <property type="term" value="F:nickel cation binding"/>
    <property type="evidence" value="ECO:0007669"/>
    <property type="project" value="UniProtKB-UniRule"/>
</dbReference>
<comment type="caution">
    <text evidence="5">The sequence shown here is derived from an EMBL/GenBank/DDBJ whole genome shotgun (WGS) entry which is preliminary data.</text>
</comment>
<feature type="region of interest" description="Disordered" evidence="4">
    <location>
        <begin position="70"/>
        <end position="91"/>
    </location>
</feature>